<feature type="domain" description="DDE Tnp4" evidence="3">
    <location>
        <begin position="15"/>
        <end position="72"/>
    </location>
</feature>
<proteinExistence type="predicted"/>
<evidence type="ECO:0000313" key="4">
    <source>
        <dbReference type="EMBL" id="GES23415.1"/>
    </source>
</evidence>
<dbReference type="GO" id="GO:0046872">
    <property type="term" value="F:metal ion binding"/>
    <property type="evidence" value="ECO:0007669"/>
    <property type="project" value="UniProtKB-KW"/>
</dbReference>
<gene>
    <name evidence="4" type="ORF">Aple_063140</name>
</gene>
<name>A0A5M3XQ06_9ACTN</name>
<keyword evidence="5" id="KW-1185">Reference proteome</keyword>
<accession>A0A5M3XQ06</accession>
<dbReference type="EMBL" id="BLAF01000041">
    <property type="protein sequence ID" value="GES23415.1"/>
    <property type="molecule type" value="Genomic_DNA"/>
</dbReference>
<comment type="cofactor">
    <cofactor evidence="1">
        <name>a divalent metal cation</name>
        <dbReference type="ChEBI" id="CHEBI:60240"/>
    </cofactor>
</comment>
<dbReference type="Proteomes" id="UP000377595">
    <property type="component" value="Unassembled WGS sequence"/>
</dbReference>
<evidence type="ECO:0000256" key="2">
    <source>
        <dbReference type="ARBA" id="ARBA00022723"/>
    </source>
</evidence>
<protein>
    <recommendedName>
        <fullName evidence="3">DDE Tnp4 domain-containing protein</fullName>
    </recommendedName>
</protein>
<evidence type="ECO:0000259" key="3">
    <source>
        <dbReference type="Pfam" id="PF13359"/>
    </source>
</evidence>
<keyword evidence="2" id="KW-0479">Metal-binding</keyword>
<reference evidence="4 5" key="1">
    <citation type="submission" date="2019-10" db="EMBL/GenBank/DDBJ databases">
        <title>Whole genome shotgun sequence of Acrocarpospora pleiomorpha NBRC 16267.</title>
        <authorList>
            <person name="Ichikawa N."/>
            <person name="Kimura A."/>
            <person name="Kitahashi Y."/>
            <person name="Komaki H."/>
            <person name="Oguchi A."/>
        </authorList>
    </citation>
    <scope>NUCLEOTIDE SEQUENCE [LARGE SCALE GENOMIC DNA]</scope>
    <source>
        <strain evidence="4 5">NBRC 16267</strain>
    </source>
</reference>
<dbReference type="Pfam" id="PF13359">
    <property type="entry name" value="DDE_Tnp_4"/>
    <property type="match status" value="1"/>
</dbReference>
<dbReference type="InterPro" id="IPR027806">
    <property type="entry name" value="HARBI1_dom"/>
</dbReference>
<sequence>MAGAKKAERAVGLAGQGVLTLTDLGYENLSLALRHPIKKPKGGELTIAQEQYNQLIRAVHGVVERANSLLKTTSRHCAG</sequence>
<dbReference type="AlphaFoldDB" id="A0A5M3XQ06"/>
<evidence type="ECO:0000313" key="5">
    <source>
        <dbReference type="Proteomes" id="UP000377595"/>
    </source>
</evidence>
<organism evidence="4 5">
    <name type="scientific">Acrocarpospora pleiomorpha</name>
    <dbReference type="NCBI Taxonomy" id="90975"/>
    <lineage>
        <taxon>Bacteria</taxon>
        <taxon>Bacillati</taxon>
        <taxon>Actinomycetota</taxon>
        <taxon>Actinomycetes</taxon>
        <taxon>Streptosporangiales</taxon>
        <taxon>Streptosporangiaceae</taxon>
        <taxon>Acrocarpospora</taxon>
    </lineage>
</organism>
<comment type="caution">
    <text evidence="4">The sequence shown here is derived from an EMBL/GenBank/DDBJ whole genome shotgun (WGS) entry which is preliminary data.</text>
</comment>
<evidence type="ECO:0000256" key="1">
    <source>
        <dbReference type="ARBA" id="ARBA00001968"/>
    </source>
</evidence>